<evidence type="ECO:0000313" key="3">
    <source>
        <dbReference type="Proteomes" id="UP000010478"/>
    </source>
</evidence>
<name>K9VQT5_9CYAN</name>
<dbReference type="SUPFAM" id="SSF81606">
    <property type="entry name" value="PP2C-like"/>
    <property type="match status" value="1"/>
</dbReference>
<dbReference type="Pfam" id="PF13672">
    <property type="entry name" value="PP2C_2"/>
    <property type="match status" value="1"/>
</dbReference>
<dbReference type="AlphaFoldDB" id="K9VQT5"/>
<organism evidence="2 3">
    <name type="scientific">Phormidium nigroviride PCC 7112</name>
    <dbReference type="NCBI Taxonomy" id="179408"/>
    <lineage>
        <taxon>Bacteria</taxon>
        <taxon>Bacillati</taxon>
        <taxon>Cyanobacteriota</taxon>
        <taxon>Cyanophyceae</taxon>
        <taxon>Oscillatoriophycideae</taxon>
        <taxon>Oscillatoriales</taxon>
        <taxon>Oscillatoriaceae</taxon>
        <taxon>Phormidium</taxon>
    </lineage>
</organism>
<dbReference type="PATRIC" id="fig|179408.3.peg.7120"/>
<accession>K9VQT5</accession>
<sequence length="600" mass="69195">MAMTKFNLVVNIEVAEDKGEDANLAEDFGQTFLMGVFDGLGGRSAGYGGKTGGRIASEESCQISKTFFKQWRGEIKPENVIQLQQQICRSLKIKADIEMQPKTSSRLKGSLVEHKLCTTIALASIPKQKGQERIFEANLAWMGDSRIYFLSPTKGLQQLTKDDLVTPKDALEMLRQDPPMSQYLTADINPTWQIHFQHYDIKEPGCFLACTDGCFQYFSAPWEFEKLLLERLYKSEGDTMDKNTWQELIKQRYTEIKQDDVSLILYPVGFNGIKHLKSSYQERLQYLQENFIAPTANARYEDVQTLWEKYRIDYEYYFQFIQDIQPIATPKLPVSEDYSSSSVASVTSSSSTNPFKELSQTSREKAAAKAEEIQSLLNQAYSYYENNRLKEAENVCIQVLKIEVHHSKAKYLLGLIYTKLAFTESNYNRGELFKKAASNFEELVLNKSAVEKLIAVEKIVESYQILGCIYYYLNNPNKSVDCYQKFFKSEGSDKLDNWQEHLNFFVMSLRKSTGNKCDSANSAIQFCHRLVHNNKLLPYGKNTVIYYFMAQLQEIEGEFNAALNSLQRVLENSLQLDHKMHQEAQQMYYKIMNKLNGRRY</sequence>
<protein>
    <submittedName>
        <fullName evidence="2">Tetratricopeptide TPR_1 repeat-containing protein</fullName>
    </submittedName>
</protein>
<dbReference type="Proteomes" id="UP000010478">
    <property type="component" value="Chromosome"/>
</dbReference>
<dbReference type="InterPro" id="IPR019734">
    <property type="entry name" value="TPR_rpt"/>
</dbReference>
<dbReference type="Gene3D" id="1.25.40.10">
    <property type="entry name" value="Tetratricopeptide repeat domain"/>
    <property type="match status" value="1"/>
</dbReference>
<dbReference type="KEGG" id="oni:Osc7112_5707"/>
<dbReference type="SUPFAM" id="SSF48452">
    <property type="entry name" value="TPR-like"/>
    <property type="match status" value="1"/>
</dbReference>
<dbReference type="RefSeq" id="WP_015179122.1">
    <property type="nucleotide sequence ID" value="NC_019729.1"/>
</dbReference>
<dbReference type="Pfam" id="PF13181">
    <property type="entry name" value="TPR_8"/>
    <property type="match status" value="1"/>
</dbReference>
<feature type="domain" description="PPM-type phosphatase" evidence="1">
    <location>
        <begin position="29"/>
        <end position="232"/>
    </location>
</feature>
<proteinExistence type="predicted"/>
<keyword evidence="3" id="KW-1185">Reference proteome</keyword>
<dbReference type="HOGENOM" id="CLU_463620_0_0_3"/>
<dbReference type="SMART" id="SM00028">
    <property type="entry name" value="TPR"/>
    <property type="match status" value="3"/>
</dbReference>
<dbReference type="EMBL" id="CP003614">
    <property type="protein sequence ID" value="AFZ09919.1"/>
    <property type="molecule type" value="Genomic_DNA"/>
</dbReference>
<dbReference type="STRING" id="179408.Osc7112_5707"/>
<dbReference type="InterPro" id="IPR036457">
    <property type="entry name" value="PPM-type-like_dom_sf"/>
</dbReference>
<dbReference type="eggNOG" id="COG0457">
    <property type="taxonomic scope" value="Bacteria"/>
</dbReference>
<dbReference type="eggNOG" id="COG0631">
    <property type="taxonomic scope" value="Bacteria"/>
</dbReference>
<reference evidence="2 3" key="1">
    <citation type="submission" date="2012-05" db="EMBL/GenBank/DDBJ databases">
        <title>Finished chromosome of genome of Oscillatoria sp. PCC 7112.</title>
        <authorList>
            <consortium name="US DOE Joint Genome Institute"/>
            <person name="Gugger M."/>
            <person name="Coursin T."/>
            <person name="Rippka R."/>
            <person name="Tandeau De Marsac N."/>
            <person name="Huntemann M."/>
            <person name="Wei C.-L."/>
            <person name="Han J."/>
            <person name="Detter J.C."/>
            <person name="Han C."/>
            <person name="Tapia R."/>
            <person name="Davenport K."/>
            <person name="Daligault H."/>
            <person name="Erkkila T."/>
            <person name="Gu W."/>
            <person name="Munk A.C.C."/>
            <person name="Teshima H."/>
            <person name="Xu Y."/>
            <person name="Chain P."/>
            <person name="Chen A."/>
            <person name="Krypides N."/>
            <person name="Mavromatis K."/>
            <person name="Markowitz V."/>
            <person name="Szeto E."/>
            <person name="Ivanova N."/>
            <person name="Mikhailova N."/>
            <person name="Ovchinnikova G."/>
            <person name="Pagani I."/>
            <person name="Pati A."/>
            <person name="Goodwin L."/>
            <person name="Peters L."/>
            <person name="Pitluck S."/>
            <person name="Woyke T."/>
            <person name="Kerfeld C."/>
        </authorList>
    </citation>
    <scope>NUCLEOTIDE SEQUENCE [LARGE SCALE GENOMIC DNA]</scope>
    <source>
        <strain evidence="2 3">PCC 7112</strain>
    </source>
</reference>
<dbReference type="InterPro" id="IPR001932">
    <property type="entry name" value="PPM-type_phosphatase-like_dom"/>
</dbReference>
<dbReference type="Gene3D" id="3.60.40.10">
    <property type="entry name" value="PPM-type phosphatase domain"/>
    <property type="match status" value="1"/>
</dbReference>
<dbReference type="InterPro" id="IPR011990">
    <property type="entry name" value="TPR-like_helical_dom_sf"/>
</dbReference>
<evidence type="ECO:0000313" key="2">
    <source>
        <dbReference type="EMBL" id="AFZ09919.1"/>
    </source>
</evidence>
<evidence type="ECO:0000259" key="1">
    <source>
        <dbReference type="Pfam" id="PF13672"/>
    </source>
</evidence>
<gene>
    <name evidence="2" type="ORF">Osc7112_5707</name>
</gene>